<protein>
    <recommendedName>
        <fullName evidence="10">CCA-adding enzyme</fullName>
        <ecNumber evidence="10">2.7.7.72</ecNumber>
    </recommendedName>
    <alternativeName>
        <fullName evidence="10">CCA tRNA nucleotidyltransferase</fullName>
    </alternativeName>
    <alternativeName>
        <fullName evidence="10">tRNA CCA-pyrophosphorylase</fullName>
    </alternativeName>
    <alternativeName>
        <fullName evidence="10">tRNA adenylyl-/cytidylyl- transferase</fullName>
    </alternativeName>
    <alternativeName>
        <fullName evidence="10">tRNA nucleotidyltransferase</fullName>
    </alternativeName>
    <alternativeName>
        <fullName evidence="10">tRNA-NT</fullName>
    </alternativeName>
</protein>
<reference evidence="14 15" key="1">
    <citation type="journal article" date="2016" name="Sci. Rep.">
        <title>A novel ammonia-oxidizing archaeon from wastewater treatment plant: Its enrichment, physiological and genomic characteristics.</title>
        <authorList>
            <person name="Li Y."/>
            <person name="Ding K."/>
            <person name="Wen X."/>
            <person name="Zhang B."/>
            <person name="Shen B."/>
            <person name="Yang Y."/>
        </authorList>
    </citation>
    <scope>NUCLEOTIDE SEQUENCE [LARGE SCALE GENOMIC DNA]</scope>
    <source>
        <strain evidence="14 15">SAT1</strain>
    </source>
</reference>
<comment type="caution">
    <text evidence="10">Lacks conserved residue(s) required for the propagation of feature annotation.</text>
</comment>
<keyword evidence="6 10" id="KW-0692">RNA repair</keyword>
<evidence type="ECO:0000313" key="14">
    <source>
        <dbReference type="EMBL" id="AJZ76016.1"/>
    </source>
</evidence>
<dbReference type="GeneID" id="24875979"/>
<dbReference type="SUPFAM" id="SSF55003">
    <property type="entry name" value="PAP/Archaeal CCA-adding enzyme, C-terminal domain"/>
    <property type="match status" value="1"/>
</dbReference>
<dbReference type="SUPFAM" id="SSF81301">
    <property type="entry name" value="Nucleotidyltransferase"/>
    <property type="match status" value="1"/>
</dbReference>
<comment type="similarity">
    <text evidence="10">Belongs to the tRNA nucleotidyltransferase/poly(A) polymerase family. Archaeal CCA-adding enzyme subfamily.</text>
</comment>
<dbReference type="Pfam" id="PF01909">
    <property type="entry name" value="NTP_transf_2"/>
    <property type="match status" value="1"/>
</dbReference>
<dbReference type="GO" id="GO:0000049">
    <property type="term" value="F:tRNA binding"/>
    <property type="evidence" value="ECO:0007669"/>
    <property type="project" value="UniProtKB-UniRule"/>
</dbReference>
<dbReference type="Proteomes" id="UP000266745">
    <property type="component" value="Chromosome"/>
</dbReference>
<dbReference type="Gene3D" id="1.10.1410.30">
    <property type="entry name" value="CCA tRNA nucleotidyltransferase, domain 2"/>
    <property type="match status" value="1"/>
</dbReference>
<feature type="binding site" evidence="10">
    <location>
        <position position="138"/>
    </location>
    <ligand>
        <name>ATP</name>
        <dbReference type="ChEBI" id="CHEBI:30616"/>
    </ligand>
</feature>
<comment type="subunit">
    <text evidence="10">Homodimer.</text>
</comment>
<feature type="binding site" evidence="10">
    <location>
        <position position="63"/>
    </location>
    <ligand>
        <name>Mg(2+)</name>
        <dbReference type="ChEBI" id="CHEBI:18420"/>
    </ligand>
</feature>
<dbReference type="OrthoDB" id="7378at2157"/>
<dbReference type="InterPro" id="IPR015329">
    <property type="entry name" value="tRNA_NucTransf2"/>
</dbReference>
<evidence type="ECO:0000256" key="2">
    <source>
        <dbReference type="ARBA" id="ARBA00022694"/>
    </source>
</evidence>
<keyword evidence="8 10" id="KW-0460">Magnesium</keyword>
<dbReference type="Pfam" id="PF21133">
    <property type="entry name" value="CAA_C"/>
    <property type="match status" value="1"/>
</dbReference>
<feature type="binding site" evidence="10">
    <location>
        <position position="51"/>
    </location>
    <ligand>
        <name>CTP</name>
        <dbReference type="ChEBI" id="CHEBI:37563"/>
    </ligand>
</feature>
<keyword evidence="1 10" id="KW-0808">Transferase</keyword>
<dbReference type="Pfam" id="PF09249">
    <property type="entry name" value="tRNA_NucTransf2"/>
    <property type="match status" value="1"/>
</dbReference>
<keyword evidence="7 10" id="KW-0067">ATP-binding</keyword>
<dbReference type="Gene3D" id="3.30.70.1550">
    <property type="entry name" value="Archaeal tRNA CCA-adding enzyme catalytic domain"/>
    <property type="match status" value="1"/>
</dbReference>
<dbReference type="InterPro" id="IPR006116">
    <property type="entry name" value="NT_2-5OAS_ClassI-CCAase"/>
</dbReference>
<dbReference type="AlphaFoldDB" id="A0A3G1B1K9"/>
<keyword evidence="15" id="KW-1185">Reference proteome</keyword>
<evidence type="ECO:0000259" key="11">
    <source>
        <dbReference type="Pfam" id="PF01909"/>
    </source>
</evidence>
<feature type="binding site" evidence="10">
    <location>
        <position position="54"/>
    </location>
    <ligand>
        <name>ATP</name>
        <dbReference type="ChEBI" id="CHEBI:30616"/>
    </ligand>
</feature>
<keyword evidence="2 10" id="KW-0819">tRNA processing</keyword>
<dbReference type="PANTHER" id="PTHR39643">
    <property type="entry name" value="CCA-ADDING ENZYME"/>
    <property type="match status" value="1"/>
</dbReference>
<evidence type="ECO:0000313" key="15">
    <source>
        <dbReference type="Proteomes" id="UP000266745"/>
    </source>
</evidence>
<dbReference type="InterPro" id="IPR043519">
    <property type="entry name" value="NT_sf"/>
</dbReference>
<dbReference type="Gene3D" id="3.30.70.590">
    <property type="entry name" value="Poly(A) polymerase predicted RNA binding domain"/>
    <property type="match status" value="1"/>
</dbReference>
<dbReference type="InterPro" id="IPR048833">
    <property type="entry name" value="CAA_C"/>
</dbReference>
<feature type="binding site" evidence="10">
    <location>
        <position position="167"/>
    </location>
    <ligand>
        <name>CTP</name>
        <dbReference type="ChEBI" id="CHEBI:37563"/>
    </ligand>
</feature>
<evidence type="ECO:0000256" key="9">
    <source>
        <dbReference type="ARBA" id="ARBA00022884"/>
    </source>
</evidence>
<dbReference type="EMBL" id="CP011097">
    <property type="protein sequence ID" value="AJZ76016.1"/>
    <property type="molecule type" value="Genomic_DNA"/>
</dbReference>
<keyword evidence="3 10" id="KW-0548">Nucleotidyltransferase</keyword>
<comment type="catalytic activity">
    <reaction evidence="10">
        <text>a tRNA precursor + 2 CTP + ATP = a tRNA with a 3' CCA end + 3 diphosphate</text>
        <dbReference type="Rhea" id="RHEA:14433"/>
        <dbReference type="Rhea" id="RHEA-COMP:10465"/>
        <dbReference type="Rhea" id="RHEA-COMP:10468"/>
        <dbReference type="ChEBI" id="CHEBI:30616"/>
        <dbReference type="ChEBI" id="CHEBI:33019"/>
        <dbReference type="ChEBI" id="CHEBI:37563"/>
        <dbReference type="ChEBI" id="CHEBI:74896"/>
        <dbReference type="ChEBI" id="CHEBI:83071"/>
        <dbReference type="EC" id="2.7.7.72"/>
    </reaction>
</comment>
<sequence>MNQILKQATKYTIPSEKAQKLKDAIVEQTIKLVQKEATKYSQVSGLEVVGSYAKGTWLPQRADIDVFVKFQTSTPEKEFVEIGKKIGFAALKDFEPYVRYAEHPFVEAQIKDTKVNVVPCYDVQEGQWKSSADRSPFHTKFMINALSGMMKNEVRLLKAFLKANDIYGAEIAKQGFSGYVAEVLVLNFGSFENVLREISQLKAGQVIGKAAKEFDSKIVIMDPIDANRNLGAAISTENIGRFVLSARAFLRKPSISFFTSKKKTTKLDTKNVLVISFRYKPRSPDIIWGQVKRAATSISTQMNQAGFTVLKRSATITTDTAALLFLLQSKELDKYQTRMGPEFFVSEHVEKFIGANKKKSLAMWVNDDGKVCSMQKRQNTDAKIFLKKLIQNNIEKSGVPAGLKSEIKKFKIASANAAKGKSIKEAARDLVSTDETIFST</sequence>
<accession>A0A3G1B1K9</accession>
<dbReference type="SUPFAM" id="SSF81631">
    <property type="entry name" value="PAP/OAS1 substrate-binding domain"/>
    <property type="match status" value="1"/>
</dbReference>
<feature type="binding site" evidence="10">
    <location>
        <position position="158"/>
    </location>
    <ligand>
        <name>ATP</name>
        <dbReference type="ChEBI" id="CHEBI:30616"/>
    </ligand>
</feature>
<dbReference type="PANTHER" id="PTHR39643:SF1">
    <property type="entry name" value="CCA-ADDING ENZYME"/>
    <property type="match status" value="1"/>
</dbReference>
<feature type="domain" description="tRNA nucleotidyltransferase substrate binding" evidence="12">
    <location>
        <begin position="152"/>
        <end position="259"/>
    </location>
</feature>
<dbReference type="GO" id="GO:0005524">
    <property type="term" value="F:ATP binding"/>
    <property type="evidence" value="ECO:0007669"/>
    <property type="project" value="UniProtKB-UniRule"/>
</dbReference>
<feature type="domain" description="CCA-adding enzyme C-terminal" evidence="13">
    <location>
        <begin position="271"/>
        <end position="406"/>
    </location>
</feature>
<dbReference type="NCBIfam" id="TIGR03671">
    <property type="entry name" value="cca_archaeal"/>
    <property type="match status" value="1"/>
</dbReference>
<keyword evidence="4 10" id="KW-0479">Metal-binding</keyword>
<gene>
    <name evidence="10" type="primary">cca</name>
    <name evidence="14" type="ORF">SU86_006135</name>
</gene>
<evidence type="ECO:0000259" key="13">
    <source>
        <dbReference type="Pfam" id="PF21133"/>
    </source>
</evidence>
<keyword evidence="9 10" id="KW-0694">RNA-binding</keyword>
<comment type="function">
    <text evidence="10">Catalyzes the addition and repair of the essential 3'-terminal CCA sequence in tRNAs without using a nucleic acid template. Adds these three nucleotides in the order of C, C, and A to the tRNA nucleotide-73, using CTP and ATP as substrates and producing inorganic pyrophosphate. tRNA 3'-terminal CCA addition is required both for tRNA processing and repair. Also involved in tRNA surveillance by mediating tandem CCA addition to generate a CCACCA at the 3' terminus of unstable tRNAs. While stable tRNAs receive only 3'-terminal CCA, unstable tRNAs are marked with CCACCA and rapidly degraded.</text>
</comment>
<evidence type="ECO:0000256" key="5">
    <source>
        <dbReference type="ARBA" id="ARBA00022741"/>
    </source>
</evidence>
<dbReference type="GO" id="GO:0160016">
    <property type="term" value="F:CCACCA tRNA nucleotidyltransferase activity"/>
    <property type="evidence" value="ECO:0007669"/>
    <property type="project" value="RHEA"/>
</dbReference>
<dbReference type="GO" id="GO:0001680">
    <property type="term" value="P:tRNA 3'-terminal CCA addition"/>
    <property type="evidence" value="ECO:0007669"/>
    <property type="project" value="UniProtKB-UniRule"/>
</dbReference>
<dbReference type="InterPro" id="IPR008229">
    <property type="entry name" value="CCA-adding_arc"/>
</dbReference>
<evidence type="ECO:0000256" key="6">
    <source>
        <dbReference type="ARBA" id="ARBA00022800"/>
    </source>
</evidence>
<comment type="cofactor">
    <cofactor evidence="10">
        <name>Mg(2+)</name>
        <dbReference type="ChEBI" id="CHEBI:18420"/>
    </cofactor>
</comment>
<evidence type="ECO:0000256" key="3">
    <source>
        <dbReference type="ARBA" id="ARBA00022695"/>
    </source>
</evidence>
<dbReference type="EC" id="2.7.7.72" evidence="10"/>
<evidence type="ECO:0000256" key="1">
    <source>
        <dbReference type="ARBA" id="ARBA00022679"/>
    </source>
</evidence>
<name>A0A3G1B1K9_9ARCH</name>
<evidence type="ECO:0000256" key="4">
    <source>
        <dbReference type="ARBA" id="ARBA00022723"/>
    </source>
</evidence>
<evidence type="ECO:0000259" key="12">
    <source>
        <dbReference type="Pfam" id="PF09249"/>
    </source>
</evidence>
<dbReference type="KEGG" id="tah:SU86_006135"/>
<comment type="catalytic activity">
    <reaction evidence="10">
        <text>a tRNA with a 3' CCA end + 2 CTP + ATP = a tRNA with a 3' CCACCA end + 3 diphosphate</text>
        <dbReference type="Rhea" id="RHEA:76235"/>
        <dbReference type="Rhea" id="RHEA-COMP:10468"/>
        <dbReference type="Rhea" id="RHEA-COMP:18655"/>
        <dbReference type="ChEBI" id="CHEBI:30616"/>
        <dbReference type="ChEBI" id="CHEBI:33019"/>
        <dbReference type="ChEBI" id="CHEBI:37563"/>
        <dbReference type="ChEBI" id="CHEBI:83071"/>
        <dbReference type="ChEBI" id="CHEBI:195187"/>
    </reaction>
</comment>
<feature type="binding site" evidence="10">
    <location>
        <position position="54"/>
    </location>
    <ligand>
        <name>CTP</name>
        <dbReference type="ChEBI" id="CHEBI:37563"/>
    </ligand>
</feature>
<dbReference type="Gene3D" id="3.30.460.10">
    <property type="entry name" value="Beta Polymerase, domain 2"/>
    <property type="match status" value="1"/>
</dbReference>
<keyword evidence="5 10" id="KW-0547">Nucleotide-binding</keyword>
<dbReference type="GO" id="GO:0000287">
    <property type="term" value="F:magnesium ion binding"/>
    <property type="evidence" value="ECO:0007669"/>
    <property type="project" value="UniProtKB-UniRule"/>
</dbReference>
<evidence type="ECO:0000256" key="8">
    <source>
        <dbReference type="ARBA" id="ARBA00022842"/>
    </source>
</evidence>
<feature type="binding site" evidence="10">
    <location>
        <position position="138"/>
    </location>
    <ligand>
        <name>CTP</name>
        <dbReference type="ChEBI" id="CHEBI:37563"/>
    </ligand>
</feature>
<evidence type="ECO:0000256" key="7">
    <source>
        <dbReference type="ARBA" id="ARBA00022840"/>
    </source>
</evidence>
<dbReference type="STRING" id="1603555.SU86_006135"/>
<dbReference type="HAMAP" id="MF_01264">
    <property type="entry name" value="CCA_arch"/>
    <property type="match status" value="1"/>
</dbReference>
<feature type="binding site" evidence="10">
    <location>
        <position position="158"/>
    </location>
    <ligand>
        <name>CTP</name>
        <dbReference type="ChEBI" id="CHEBI:37563"/>
    </ligand>
</feature>
<proteinExistence type="inferred from homology"/>
<dbReference type="PIRSF" id="PIRSF005335">
    <property type="entry name" value="CCA_arch"/>
    <property type="match status" value="1"/>
</dbReference>
<feature type="binding site" evidence="10">
    <location>
        <position position="51"/>
    </location>
    <ligand>
        <name>ATP</name>
        <dbReference type="ChEBI" id="CHEBI:30616"/>
    </ligand>
</feature>
<dbReference type="InterPro" id="IPR002934">
    <property type="entry name" value="Polymerase_NTP_transf_dom"/>
</dbReference>
<dbReference type="RefSeq" id="WP_048188917.1">
    <property type="nucleotide sequence ID" value="NZ_CP011097.1"/>
</dbReference>
<feature type="domain" description="Polymerase nucleotidyl transferase" evidence="11">
    <location>
        <begin position="38"/>
        <end position="125"/>
    </location>
</feature>
<evidence type="ECO:0000256" key="10">
    <source>
        <dbReference type="HAMAP-Rule" id="MF_01264"/>
    </source>
</evidence>
<dbReference type="InterPro" id="IPR011068">
    <property type="entry name" value="NuclTrfase_I-like_C"/>
</dbReference>
<feature type="binding site" evidence="10">
    <location>
        <position position="167"/>
    </location>
    <ligand>
        <name>ATP</name>
        <dbReference type="ChEBI" id="CHEBI:30616"/>
    </ligand>
</feature>
<dbReference type="GO" id="GO:0004810">
    <property type="term" value="F:CCA tRNA nucleotidyltransferase activity"/>
    <property type="evidence" value="ECO:0007669"/>
    <property type="project" value="UniProtKB-UniRule"/>
</dbReference>
<feature type="binding site" evidence="10">
    <location>
        <position position="65"/>
    </location>
    <ligand>
        <name>Mg(2+)</name>
        <dbReference type="ChEBI" id="CHEBI:18420"/>
    </ligand>
</feature>
<dbReference type="CDD" id="cd05400">
    <property type="entry name" value="NT_2-5OAS_ClassI-CCAase"/>
    <property type="match status" value="1"/>
</dbReference>
<dbReference type="InterPro" id="IPR042090">
    <property type="entry name" value="CCA_tRNA_nucleotrans_2"/>
</dbReference>
<comment type="miscellaneous">
    <text evidence="10">A single active site specifically recognizes both ATP and CTP and is responsible for their addition.</text>
</comment>
<dbReference type="GO" id="GO:0042245">
    <property type="term" value="P:RNA repair"/>
    <property type="evidence" value="ECO:0007669"/>
    <property type="project" value="UniProtKB-KW"/>
</dbReference>
<organism evidence="14 15">
    <name type="scientific">Candidatus Nitrosotenuis cloacae</name>
    <dbReference type="NCBI Taxonomy" id="1603555"/>
    <lineage>
        <taxon>Archaea</taxon>
        <taxon>Nitrososphaerota</taxon>
        <taxon>Candidatus Nitrosotenuis</taxon>
    </lineage>
</organism>